<evidence type="ECO:0000313" key="1">
    <source>
        <dbReference type="EMBL" id="PSW16534.1"/>
    </source>
</evidence>
<sequence>MGKEQYLNIIKSKIMTSKYLIVSWVIQYCLPISTMELKSHFEIFFISQNLKFWEQDHITNAI</sequence>
<dbReference type="AlphaFoldDB" id="A0A2T3NLY6"/>
<dbReference type="EMBL" id="PYMB01000001">
    <property type="protein sequence ID" value="PSW16534.1"/>
    <property type="molecule type" value="Genomic_DNA"/>
</dbReference>
<accession>A0A2T3NLY6</accession>
<proteinExistence type="predicted"/>
<dbReference type="Proteomes" id="UP000241346">
    <property type="component" value="Unassembled WGS sequence"/>
</dbReference>
<protein>
    <submittedName>
        <fullName evidence="1">Uncharacterized protein</fullName>
    </submittedName>
</protein>
<name>A0A2T3NLY6_9GAMM</name>
<gene>
    <name evidence="1" type="ORF">C9J01_05915</name>
</gene>
<comment type="caution">
    <text evidence="1">The sequence shown here is derived from an EMBL/GenBank/DDBJ whole genome shotgun (WGS) entry which is preliminary data.</text>
</comment>
<evidence type="ECO:0000313" key="2">
    <source>
        <dbReference type="Proteomes" id="UP000241346"/>
    </source>
</evidence>
<reference evidence="1 2" key="1">
    <citation type="submission" date="2018-03" db="EMBL/GenBank/DDBJ databases">
        <title>Whole genome sequencing of Histamine producing bacteria.</title>
        <authorList>
            <person name="Butler K."/>
        </authorList>
    </citation>
    <scope>NUCLEOTIDE SEQUENCE [LARGE SCALE GENOMIC DNA]</scope>
    <source>
        <strain evidence="1 2">DSM 19138</strain>
    </source>
</reference>
<organism evidence="1 2">
    <name type="scientific">Photobacterium rosenbergii</name>
    <dbReference type="NCBI Taxonomy" id="294936"/>
    <lineage>
        <taxon>Bacteria</taxon>
        <taxon>Pseudomonadati</taxon>
        <taxon>Pseudomonadota</taxon>
        <taxon>Gammaproteobacteria</taxon>
        <taxon>Vibrionales</taxon>
        <taxon>Vibrionaceae</taxon>
        <taxon>Photobacterium</taxon>
    </lineage>
</organism>